<comment type="similarity">
    <text evidence="2">Belongs to the AzlC family.</text>
</comment>
<keyword evidence="3" id="KW-0813">Transport</keyword>
<feature type="transmembrane region" description="Helical" evidence="8">
    <location>
        <begin position="59"/>
        <end position="85"/>
    </location>
</feature>
<dbReference type="RefSeq" id="WP_179604107.1">
    <property type="nucleotide sequence ID" value="NZ_BAABEH010000001.1"/>
</dbReference>
<feature type="transmembrane region" description="Helical" evidence="8">
    <location>
        <begin position="187"/>
        <end position="205"/>
    </location>
</feature>
<dbReference type="GO" id="GO:1903785">
    <property type="term" value="P:L-valine transmembrane transport"/>
    <property type="evidence" value="ECO:0007669"/>
    <property type="project" value="TreeGrafter"/>
</dbReference>
<keyword evidence="6 8" id="KW-1133">Transmembrane helix</keyword>
<proteinExistence type="inferred from homology"/>
<dbReference type="AlphaFoldDB" id="A0A853CT25"/>
<feature type="transmembrane region" description="Helical" evidence="8">
    <location>
        <begin position="161"/>
        <end position="180"/>
    </location>
</feature>
<evidence type="ECO:0000256" key="2">
    <source>
        <dbReference type="ARBA" id="ARBA00010735"/>
    </source>
</evidence>
<organism evidence="9 10">
    <name type="scientific">Leifsonia shinshuensis</name>
    <dbReference type="NCBI Taxonomy" id="150026"/>
    <lineage>
        <taxon>Bacteria</taxon>
        <taxon>Bacillati</taxon>
        <taxon>Actinomycetota</taxon>
        <taxon>Actinomycetes</taxon>
        <taxon>Micrococcales</taxon>
        <taxon>Microbacteriaceae</taxon>
        <taxon>Leifsonia</taxon>
    </lineage>
</organism>
<reference evidence="9 10" key="1">
    <citation type="submission" date="2020-07" db="EMBL/GenBank/DDBJ databases">
        <title>Sequencing the genomes of 1000 actinobacteria strains.</title>
        <authorList>
            <person name="Klenk H.-P."/>
        </authorList>
    </citation>
    <scope>NUCLEOTIDE SEQUENCE [LARGE SCALE GENOMIC DNA]</scope>
    <source>
        <strain evidence="9 10">DSM 15165</strain>
    </source>
</reference>
<feature type="transmembrane region" description="Helical" evidence="8">
    <location>
        <begin position="131"/>
        <end position="155"/>
    </location>
</feature>
<dbReference type="InterPro" id="IPR011606">
    <property type="entry name" value="Brnchd-chn_aa_trnsp_permease"/>
</dbReference>
<dbReference type="PANTHER" id="PTHR34979:SF1">
    <property type="entry name" value="INNER MEMBRANE PROTEIN YGAZ"/>
    <property type="match status" value="1"/>
</dbReference>
<feature type="transmembrane region" description="Helical" evidence="8">
    <location>
        <begin position="12"/>
        <end position="39"/>
    </location>
</feature>
<sequence>MARRPRTAQERAAARSGWAVGVATALYGISFGALATASGLDVWQACVLSLVMFSGGSQFALIGVLASGGVAAGGTAIASAALLGVRNSFYALRLSRIIGPGFWRRSAATQLTIDESTAVATAQTEPRAQRIGFWVTGLVVYLGWNLMTLAGALLGNLIGDVKAYGLDAAAAAAFLGLLWPRLKARQTQAVAVAAGFVATLLTPFLMPGLPVLAAAVAAIVFGVLDLFGRGDDRPHPDPIPMEREVEP</sequence>
<dbReference type="EMBL" id="JACCFL010000001">
    <property type="protein sequence ID" value="NYJ22000.1"/>
    <property type="molecule type" value="Genomic_DNA"/>
</dbReference>
<gene>
    <name evidence="9" type="ORF">HNR13_000287</name>
</gene>
<keyword evidence="4" id="KW-1003">Cell membrane</keyword>
<comment type="subcellular location">
    <subcellularLocation>
        <location evidence="1">Cell membrane</location>
        <topology evidence="1">Multi-pass membrane protein</topology>
    </subcellularLocation>
</comment>
<dbReference type="PANTHER" id="PTHR34979">
    <property type="entry name" value="INNER MEMBRANE PROTEIN YGAZ"/>
    <property type="match status" value="1"/>
</dbReference>
<evidence type="ECO:0000256" key="1">
    <source>
        <dbReference type="ARBA" id="ARBA00004651"/>
    </source>
</evidence>
<evidence type="ECO:0000256" key="4">
    <source>
        <dbReference type="ARBA" id="ARBA00022475"/>
    </source>
</evidence>
<dbReference type="GO" id="GO:0005886">
    <property type="term" value="C:plasma membrane"/>
    <property type="evidence" value="ECO:0007669"/>
    <property type="project" value="UniProtKB-SubCell"/>
</dbReference>
<keyword evidence="5 8" id="KW-0812">Transmembrane</keyword>
<protein>
    <submittedName>
        <fullName evidence="9">Putative branched-subunit amino acid permease</fullName>
    </submittedName>
</protein>
<evidence type="ECO:0000256" key="6">
    <source>
        <dbReference type="ARBA" id="ARBA00022989"/>
    </source>
</evidence>
<accession>A0A853CT25</accession>
<name>A0A853CT25_9MICO</name>
<comment type="caution">
    <text evidence="9">The sequence shown here is derived from an EMBL/GenBank/DDBJ whole genome shotgun (WGS) entry which is preliminary data.</text>
</comment>
<evidence type="ECO:0000256" key="3">
    <source>
        <dbReference type="ARBA" id="ARBA00022448"/>
    </source>
</evidence>
<evidence type="ECO:0000313" key="9">
    <source>
        <dbReference type="EMBL" id="NYJ22000.1"/>
    </source>
</evidence>
<evidence type="ECO:0000256" key="8">
    <source>
        <dbReference type="SAM" id="Phobius"/>
    </source>
</evidence>
<evidence type="ECO:0000256" key="5">
    <source>
        <dbReference type="ARBA" id="ARBA00022692"/>
    </source>
</evidence>
<keyword evidence="7 8" id="KW-0472">Membrane</keyword>
<dbReference type="Pfam" id="PF03591">
    <property type="entry name" value="AzlC"/>
    <property type="match status" value="1"/>
</dbReference>
<evidence type="ECO:0000313" key="10">
    <source>
        <dbReference type="Proteomes" id="UP000578352"/>
    </source>
</evidence>
<evidence type="ECO:0000256" key="7">
    <source>
        <dbReference type="ARBA" id="ARBA00023136"/>
    </source>
</evidence>
<dbReference type="Proteomes" id="UP000578352">
    <property type="component" value="Unassembled WGS sequence"/>
</dbReference>